<evidence type="ECO:0000313" key="2">
    <source>
        <dbReference type="EMBL" id="ATW58189.1"/>
    </source>
</evidence>
<feature type="region of interest" description="Disordered" evidence="1">
    <location>
        <begin position="33"/>
        <end position="91"/>
    </location>
</feature>
<organism evidence="2 3">
    <name type="scientific">Pseudomonas phage uligo</name>
    <dbReference type="NCBI Taxonomy" id="2048979"/>
    <lineage>
        <taxon>Viruses</taxon>
        <taxon>Duplodnaviria</taxon>
        <taxon>Heunggongvirae</taxon>
        <taxon>Uroviricota</taxon>
        <taxon>Caudoviricetes</taxon>
        <taxon>Autographivirales</taxon>
        <taxon>Autosignataviridae</taxon>
        <taxon>Colwellvirinae</taxon>
        <taxon>Uliginvirus</taxon>
        <taxon>Uliginvirus uligo</taxon>
    </lineage>
</organism>
<accession>A0A2H4P7P7</accession>
<dbReference type="EMBL" id="MG018929">
    <property type="protein sequence ID" value="ATW58189.1"/>
    <property type="molecule type" value="Genomic_DNA"/>
</dbReference>
<reference evidence="2" key="1">
    <citation type="submission" date="2018-04" db="EMBL/GenBank/DDBJ databases">
        <authorList>
            <person name="Djurhuus A.M."/>
            <person name="Carstens A.B."/>
            <person name="Hansen L.H."/>
        </authorList>
    </citation>
    <scope>NUCLEOTIDE SEQUENCE</scope>
</reference>
<name>A0A2H4P7P7_9CAUD</name>
<evidence type="ECO:0000313" key="3">
    <source>
        <dbReference type="Proteomes" id="UP000240374"/>
    </source>
</evidence>
<dbReference type="Proteomes" id="UP000240374">
    <property type="component" value="Segment"/>
</dbReference>
<keyword evidence="3" id="KW-1185">Reference proteome</keyword>
<evidence type="ECO:0000256" key="1">
    <source>
        <dbReference type="SAM" id="MobiDB-lite"/>
    </source>
</evidence>
<protein>
    <submittedName>
        <fullName evidence="2">Structural protein</fullName>
    </submittedName>
</protein>
<sequence>MDRGVEVLNGGAASGTLPEGEVIDLTSANSKGVVDAPVEETKPLVEGDEGYVAPVEPKVEPELGADGKPVVPVKDEKKPEGEKEDDADAPQYFFGDQQVDIEVPEEIGTALTEAGLDEKAVMAELFAKDGKFELKPETRAKLDEKFGKLMVDGYLKMYKGLNDQQMAEIARQTQSAEEATKAIQTEYAEIVGGAEGLEALEAYVLTLDEKQIASYNAVMGGDSWDAQKMVLGMLRGQMAAADKERTGDKEVKLLGDGDPAASLGNGDVTDKGFLTGAEYQTLMDSDKYWTDPAYQRKVDTMRATSIRQGK</sequence>
<proteinExistence type="predicted"/>